<dbReference type="GeneID" id="63689418"/>
<evidence type="ECO:0000313" key="2">
    <source>
        <dbReference type="Proteomes" id="UP000030653"/>
    </source>
</evidence>
<reference evidence="1 2" key="1">
    <citation type="journal article" date="2012" name="Science">
        <title>The Paleozoic origin of enzymatic lignin decomposition reconstructed from 31 fungal genomes.</title>
        <authorList>
            <person name="Floudas D."/>
            <person name="Binder M."/>
            <person name="Riley R."/>
            <person name="Barry K."/>
            <person name="Blanchette R.A."/>
            <person name="Henrissat B."/>
            <person name="Martinez A.T."/>
            <person name="Otillar R."/>
            <person name="Spatafora J.W."/>
            <person name="Yadav J.S."/>
            <person name="Aerts A."/>
            <person name="Benoit I."/>
            <person name="Boyd A."/>
            <person name="Carlson A."/>
            <person name="Copeland A."/>
            <person name="Coutinho P.M."/>
            <person name="de Vries R.P."/>
            <person name="Ferreira P."/>
            <person name="Findley K."/>
            <person name="Foster B."/>
            <person name="Gaskell J."/>
            <person name="Glotzer D."/>
            <person name="Gorecki P."/>
            <person name="Heitman J."/>
            <person name="Hesse C."/>
            <person name="Hori C."/>
            <person name="Igarashi K."/>
            <person name="Jurgens J.A."/>
            <person name="Kallen N."/>
            <person name="Kersten P."/>
            <person name="Kohler A."/>
            <person name="Kuees U."/>
            <person name="Kumar T.K.A."/>
            <person name="Kuo A."/>
            <person name="LaButti K."/>
            <person name="Larrondo L.F."/>
            <person name="Lindquist E."/>
            <person name="Ling A."/>
            <person name="Lombard V."/>
            <person name="Lucas S."/>
            <person name="Lundell T."/>
            <person name="Martin R."/>
            <person name="McLaughlin D.J."/>
            <person name="Morgenstern I."/>
            <person name="Morin E."/>
            <person name="Murat C."/>
            <person name="Nagy L.G."/>
            <person name="Nolan M."/>
            <person name="Ohm R.A."/>
            <person name="Patyshakuliyeva A."/>
            <person name="Rokas A."/>
            <person name="Ruiz-Duenas F.J."/>
            <person name="Sabat G."/>
            <person name="Salamov A."/>
            <person name="Samejima M."/>
            <person name="Schmutz J."/>
            <person name="Slot J.C."/>
            <person name="St John F."/>
            <person name="Stenlid J."/>
            <person name="Sun H."/>
            <person name="Sun S."/>
            <person name="Syed K."/>
            <person name="Tsang A."/>
            <person name="Wiebenga A."/>
            <person name="Young D."/>
            <person name="Pisabarro A."/>
            <person name="Eastwood D.C."/>
            <person name="Martin F."/>
            <person name="Cullen D."/>
            <person name="Grigoriev I.V."/>
            <person name="Hibbett D.S."/>
        </authorList>
    </citation>
    <scope>NUCLEOTIDE SEQUENCE [LARGE SCALE GENOMIC DNA]</scope>
    <source>
        <strain evidence="1 2">DJM-731 SS1</strain>
    </source>
</reference>
<name>M5GDY0_DACPD</name>
<dbReference type="Proteomes" id="UP000030653">
    <property type="component" value="Unassembled WGS sequence"/>
</dbReference>
<dbReference type="OrthoDB" id="288726at2759"/>
<protein>
    <submittedName>
        <fullName evidence="1">Uncharacterized protein</fullName>
    </submittedName>
</protein>
<accession>M5GDY0</accession>
<sequence length="63" mass="7210">LAQMEAAYTSLLFHHTKFNSYHASRFAKDGLEHPRIVTLKGDHTVGLPIMRSLNEVYRQVTVI</sequence>
<feature type="non-terminal residue" evidence="1">
    <location>
        <position position="1"/>
    </location>
</feature>
<evidence type="ECO:0000313" key="1">
    <source>
        <dbReference type="EMBL" id="EJU02793.1"/>
    </source>
</evidence>
<proteinExistence type="predicted"/>
<dbReference type="STRING" id="1858805.M5GDY0"/>
<dbReference type="EMBL" id="JH795861">
    <property type="protein sequence ID" value="EJU02793.1"/>
    <property type="molecule type" value="Genomic_DNA"/>
</dbReference>
<dbReference type="AlphaFoldDB" id="M5GDY0"/>
<feature type="non-terminal residue" evidence="1">
    <location>
        <position position="63"/>
    </location>
</feature>
<dbReference type="HOGENOM" id="CLU_2891973_0_0_1"/>
<dbReference type="RefSeq" id="XP_040629687.1">
    <property type="nucleotide sequence ID" value="XM_040774356.1"/>
</dbReference>
<organism evidence="1 2">
    <name type="scientific">Dacryopinax primogenitus (strain DJM 731)</name>
    <name type="common">Brown rot fungus</name>
    <dbReference type="NCBI Taxonomy" id="1858805"/>
    <lineage>
        <taxon>Eukaryota</taxon>
        <taxon>Fungi</taxon>
        <taxon>Dikarya</taxon>
        <taxon>Basidiomycota</taxon>
        <taxon>Agaricomycotina</taxon>
        <taxon>Dacrymycetes</taxon>
        <taxon>Dacrymycetales</taxon>
        <taxon>Dacrymycetaceae</taxon>
        <taxon>Dacryopinax</taxon>
    </lineage>
</organism>
<gene>
    <name evidence="1" type="ORF">DACRYDRAFT_32308</name>
</gene>
<keyword evidence="2" id="KW-1185">Reference proteome</keyword>